<feature type="repeat" description="PPR" evidence="2">
    <location>
        <begin position="180"/>
        <end position="214"/>
    </location>
</feature>
<evidence type="ECO:0008006" key="5">
    <source>
        <dbReference type="Google" id="ProtNLM"/>
    </source>
</evidence>
<dbReference type="GO" id="GO:0003729">
    <property type="term" value="F:mRNA binding"/>
    <property type="evidence" value="ECO:0007669"/>
    <property type="project" value="UniProtKB-ARBA"/>
</dbReference>
<feature type="repeat" description="PPR" evidence="2">
    <location>
        <begin position="588"/>
        <end position="622"/>
    </location>
</feature>
<keyword evidence="1" id="KW-0677">Repeat</keyword>
<dbReference type="FunFam" id="1.25.40.10:FF:000031">
    <property type="entry name" value="Pentatricopeptide repeat-containing protein mitochondrial"/>
    <property type="match status" value="2"/>
</dbReference>
<dbReference type="OrthoDB" id="1934782at2759"/>
<feature type="repeat" description="PPR" evidence="2">
    <location>
        <begin position="384"/>
        <end position="418"/>
    </location>
</feature>
<feature type="repeat" description="PPR" evidence="2">
    <location>
        <begin position="792"/>
        <end position="826"/>
    </location>
</feature>
<dbReference type="SUPFAM" id="SSF81901">
    <property type="entry name" value="HCP-like"/>
    <property type="match status" value="1"/>
</dbReference>
<dbReference type="InterPro" id="IPR002885">
    <property type="entry name" value="PPR_rpt"/>
</dbReference>
<feature type="repeat" description="PPR" evidence="2">
    <location>
        <begin position="78"/>
        <end position="112"/>
    </location>
</feature>
<organism evidence="3 4">
    <name type="scientific">Ceratopteris richardii</name>
    <name type="common">Triangle waterfern</name>
    <dbReference type="NCBI Taxonomy" id="49495"/>
    <lineage>
        <taxon>Eukaryota</taxon>
        <taxon>Viridiplantae</taxon>
        <taxon>Streptophyta</taxon>
        <taxon>Embryophyta</taxon>
        <taxon>Tracheophyta</taxon>
        <taxon>Polypodiopsida</taxon>
        <taxon>Polypodiidae</taxon>
        <taxon>Polypodiales</taxon>
        <taxon>Pteridineae</taxon>
        <taxon>Pteridaceae</taxon>
        <taxon>Parkerioideae</taxon>
        <taxon>Ceratopteris</taxon>
    </lineage>
</organism>
<dbReference type="GO" id="GO:0009451">
    <property type="term" value="P:RNA modification"/>
    <property type="evidence" value="ECO:0007669"/>
    <property type="project" value="InterPro"/>
</dbReference>
<feature type="repeat" description="PPR" evidence="2">
    <location>
        <begin position="690"/>
        <end position="724"/>
    </location>
</feature>
<dbReference type="PANTHER" id="PTHR24015">
    <property type="entry name" value="OS07G0578800 PROTEIN-RELATED"/>
    <property type="match status" value="1"/>
</dbReference>
<protein>
    <recommendedName>
        <fullName evidence="5">Pentatricopeptide repeat-containing protein</fullName>
    </recommendedName>
</protein>
<proteinExistence type="predicted"/>
<evidence type="ECO:0000313" key="3">
    <source>
        <dbReference type="EMBL" id="KAH7277123.1"/>
    </source>
</evidence>
<dbReference type="Pfam" id="PF13041">
    <property type="entry name" value="PPR_2"/>
    <property type="match status" value="8"/>
</dbReference>
<feature type="repeat" description="PPR" evidence="2">
    <location>
        <begin position="486"/>
        <end position="520"/>
    </location>
</feature>
<evidence type="ECO:0000256" key="1">
    <source>
        <dbReference type="ARBA" id="ARBA00022737"/>
    </source>
</evidence>
<dbReference type="PANTHER" id="PTHR24015:SF548">
    <property type="entry name" value="OS08G0340900 PROTEIN"/>
    <property type="match status" value="1"/>
</dbReference>
<dbReference type="FunFam" id="1.25.40.10:FF:000090">
    <property type="entry name" value="Pentatricopeptide repeat-containing protein, chloroplastic"/>
    <property type="match status" value="1"/>
</dbReference>
<keyword evidence="4" id="KW-1185">Reference proteome</keyword>
<dbReference type="FunFam" id="1.25.40.10:FF:000344">
    <property type="entry name" value="Pentatricopeptide repeat-containing protein"/>
    <property type="match status" value="1"/>
</dbReference>
<dbReference type="FunFam" id="1.25.40.10:FF:000285">
    <property type="entry name" value="Pentatricopeptide repeat-containing protein, chloroplastic"/>
    <property type="match status" value="1"/>
</dbReference>
<dbReference type="InterPro" id="IPR011990">
    <property type="entry name" value="TPR-like_helical_dom_sf"/>
</dbReference>
<dbReference type="EMBL" id="CM035444">
    <property type="protein sequence ID" value="KAH7277123.1"/>
    <property type="molecule type" value="Genomic_DNA"/>
</dbReference>
<dbReference type="AlphaFoldDB" id="A0A8T2Q0I8"/>
<feature type="repeat" description="PPR" evidence="2">
    <location>
        <begin position="863"/>
        <end position="897"/>
    </location>
</feature>
<comment type="caution">
    <text evidence="3">The sequence shown here is derived from an EMBL/GenBank/DDBJ whole genome shotgun (WGS) entry which is preliminary data.</text>
</comment>
<dbReference type="FunFam" id="1.25.40.10:FF:000073">
    <property type="entry name" value="Pentatricopeptide repeat-containing protein chloroplastic"/>
    <property type="match status" value="1"/>
</dbReference>
<dbReference type="InterPro" id="IPR046960">
    <property type="entry name" value="PPR_At4g14850-like_plant"/>
</dbReference>
<dbReference type="NCBIfam" id="TIGR00756">
    <property type="entry name" value="PPR"/>
    <property type="match status" value="8"/>
</dbReference>
<name>A0A8T2Q0I8_CERRI</name>
<dbReference type="Pfam" id="PF12854">
    <property type="entry name" value="PPR_1"/>
    <property type="match status" value="1"/>
</dbReference>
<feature type="repeat" description="PPR" evidence="2">
    <location>
        <begin position="827"/>
        <end position="862"/>
    </location>
</feature>
<accession>A0A8T2Q0I8</accession>
<reference evidence="3" key="1">
    <citation type="submission" date="2021-08" db="EMBL/GenBank/DDBJ databases">
        <title>WGS assembly of Ceratopteris richardii.</title>
        <authorList>
            <person name="Marchant D.B."/>
            <person name="Chen G."/>
            <person name="Jenkins J."/>
            <person name="Shu S."/>
            <person name="Leebens-Mack J."/>
            <person name="Grimwood J."/>
            <person name="Schmutz J."/>
            <person name="Soltis P."/>
            <person name="Soltis D."/>
            <person name="Chen Z.-H."/>
        </authorList>
    </citation>
    <scope>NUCLEOTIDE SEQUENCE</scope>
    <source>
        <strain evidence="3">Whitten #5841</strain>
        <tissue evidence="3">Leaf</tissue>
    </source>
</reference>
<sequence length="960" mass="105422">MAIPMIESLASECKAFVALLKACSINKDLCKGARIHADILKSGVLGEVAYVTTALINMYAKCALFSKAKLLLIELPSDRFSWSAMIAGYSQHGRYEEALNCFKQMKLEGLSPDEVTFTSILRACGSIGEPAIAKQIHDEIVQQDMLRKDVVLGTALMDMYIKCGVLSKAREVFDGLPVRDVVTWNALMTGYNNQGKSEDTVKSFELMHHEGISPDEISFLCCLKAYSKLGALEQGIQVHDQITSMGLLEKNVVLGTAVVSMYISCGALAKAQQVLQELPVGYLTSWHELIAEYVENLEFEDAWACFKWMQQRGPSPNSVTFAYILKVCGSVGAAEKGQQVHFEIARQGLLASSTVLGNALVDMYAKCGLLEKARAVLQELPVQNVITWNSLLAGYSQHGYGGEALDCFELLKSKGIVPDAVTYTCVLNACACLQDTEQGEQIHQEISSTRLLEKDIVLGNALLDMYAKFAALEKAQIVFDELPLRDVVSWNTLITGYVDHEQAEDALNCLELMQHEGIHPDVVTFVCILKACGSIGAIKRGEEIHDAIARQGLLDKHQILATALVDMYAKCGVLVKALQVLDELHLTNVASLNVLIAGYIEEGQIDSAFEYFEKLQRSGFHPNKATFNLILQACSIIRGLDKGHVIHGELIKRGLLEDDIALGSAVVDMYARCSAFTSAKNVLEKLSVSSVATWNALMAGMIERGHAEEALHCFKKMQSKGLFPDEITFTCMLKACGELHAVEKGKKIHEQISQEGLLQSNNVLGTALIDMYAKCGAIAKAKALLEELLIDSPVPWSTIITAYAHQGKGQEALNWFEQMQSKGIFPDVITFSTVLNACSHCGLVEEGQIYFSSMSSRYGILPDVEHYNCMIDLLGRAGHFDKAIVLIQRMPSTSYPAVWSSLLGACQKWGEVNIGKWAFEHAIQVDNTDAAPYICLINIYEAAGMQEDAKAIKAMKDRNI</sequence>
<dbReference type="PROSITE" id="PS51375">
    <property type="entry name" value="PPR"/>
    <property type="match status" value="9"/>
</dbReference>
<gene>
    <name evidence="3" type="ORF">KP509_39G035400</name>
</gene>
<dbReference type="Proteomes" id="UP000825935">
    <property type="component" value="Chromosome 39"/>
</dbReference>
<evidence type="ECO:0000313" key="4">
    <source>
        <dbReference type="Proteomes" id="UP000825935"/>
    </source>
</evidence>
<dbReference type="Pfam" id="PF01535">
    <property type="entry name" value="PPR"/>
    <property type="match status" value="3"/>
</dbReference>
<dbReference type="Gene3D" id="1.25.40.10">
    <property type="entry name" value="Tetratricopeptide repeat domain"/>
    <property type="match status" value="7"/>
</dbReference>
<evidence type="ECO:0000256" key="2">
    <source>
        <dbReference type="PROSITE-ProRule" id="PRU00708"/>
    </source>
</evidence>